<evidence type="ECO:0000313" key="3">
    <source>
        <dbReference type="Proteomes" id="UP000324800"/>
    </source>
</evidence>
<accession>A0A5J4V2W3</accession>
<dbReference type="EMBL" id="SNRW01010068">
    <property type="protein sequence ID" value="KAA6377069.1"/>
    <property type="molecule type" value="Genomic_DNA"/>
</dbReference>
<protein>
    <submittedName>
        <fullName evidence="2">Uncharacterized protein</fullName>
    </submittedName>
</protein>
<gene>
    <name evidence="2" type="ORF">EZS28_027405</name>
</gene>
<feature type="region of interest" description="Disordered" evidence="1">
    <location>
        <begin position="163"/>
        <end position="186"/>
    </location>
</feature>
<name>A0A5J4V2W3_9EUKA</name>
<evidence type="ECO:0000313" key="2">
    <source>
        <dbReference type="EMBL" id="KAA6377069.1"/>
    </source>
</evidence>
<comment type="caution">
    <text evidence="2">The sequence shown here is derived from an EMBL/GenBank/DDBJ whole genome shotgun (WGS) entry which is preliminary data.</text>
</comment>
<dbReference type="AlphaFoldDB" id="A0A5J4V2W3"/>
<evidence type="ECO:0000256" key="1">
    <source>
        <dbReference type="SAM" id="MobiDB-lite"/>
    </source>
</evidence>
<sequence>MMMDMTKQIGELYQALFKRETFRRCSVYVSDKNNSKIISAANIGIQHENIDSNELQELVDFVYEYDLPSKIMVLIRDGTGQISEGIEHSIQIAHPYITIMRQLWRSSKRLTFRFVPPSSLWQHFSPGVHGFVPSQKLSHMDNYSICPLRLHLQRIRSKFNIRQKDKTRQKKYQTPKVAGQMDSQTD</sequence>
<organism evidence="2 3">
    <name type="scientific">Streblomastix strix</name>
    <dbReference type="NCBI Taxonomy" id="222440"/>
    <lineage>
        <taxon>Eukaryota</taxon>
        <taxon>Metamonada</taxon>
        <taxon>Preaxostyla</taxon>
        <taxon>Oxymonadida</taxon>
        <taxon>Streblomastigidae</taxon>
        <taxon>Streblomastix</taxon>
    </lineage>
</organism>
<reference evidence="2 3" key="1">
    <citation type="submission" date="2019-03" db="EMBL/GenBank/DDBJ databases">
        <title>Single cell metagenomics reveals metabolic interactions within the superorganism composed of flagellate Streblomastix strix and complex community of Bacteroidetes bacteria on its surface.</title>
        <authorList>
            <person name="Treitli S.C."/>
            <person name="Kolisko M."/>
            <person name="Husnik F."/>
            <person name="Keeling P."/>
            <person name="Hampl V."/>
        </authorList>
    </citation>
    <scope>NUCLEOTIDE SEQUENCE [LARGE SCALE GENOMIC DNA]</scope>
    <source>
        <strain evidence="2">ST1C</strain>
    </source>
</reference>
<proteinExistence type="predicted"/>
<dbReference type="Proteomes" id="UP000324800">
    <property type="component" value="Unassembled WGS sequence"/>
</dbReference>
<feature type="compositionally biased region" description="Basic residues" evidence="1">
    <location>
        <begin position="163"/>
        <end position="173"/>
    </location>
</feature>